<comment type="caution">
    <text evidence="2">The sequence shown here is derived from an EMBL/GenBank/DDBJ whole genome shotgun (WGS) entry which is preliminary data.</text>
</comment>
<accession>A0A4D4L1T8</accession>
<feature type="domain" description="Condensation" evidence="1">
    <location>
        <begin position="1"/>
        <end position="369"/>
    </location>
</feature>
<dbReference type="GO" id="GO:0008610">
    <property type="term" value="P:lipid biosynthetic process"/>
    <property type="evidence" value="ECO:0007669"/>
    <property type="project" value="UniProtKB-ARBA"/>
</dbReference>
<gene>
    <name evidence="2" type="ORF">SVIO_026320</name>
</gene>
<dbReference type="GO" id="GO:0003824">
    <property type="term" value="F:catalytic activity"/>
    <property type="evidence" value="ECO:0007669"/>
    <property type="project" value="InterPro"/>
</dbReference>
<sequence>MIPASYAQRQMWLLDQLEGPTALYNIPLVLRMSGRLDVVALRAALDDVLARHESLRTRLPQLGGEPYQEILPPDEASVELTLVPTPADELESGIARASLDVFDLAAEIPLRATLLTPVSEQPPVDRDSLVTGECVLVLVVHHIAADGWSVAPLWRELSEAYAARCAGREPGWEPLPVQYADYSLWQQELLGEAHDPDSVRARQLAYWRQALAGAPEELALPVDRPRPATADHDGGLVRLDLPAELHAELAELAARQDVTMFMVWQAAVAVLLSKLGAGEDIPIGSPVAGRTDEVLEDLVGFFVNTLVVRTDLSGAPTFAEVLGRVRQAALGALDHQDLPFERLVEELAPVRSVGRHPLFQVNVTLHNTPRGRWTCRA</sequence>
<dbReference type="Proteomes" id="UP000301309">
    <property type="component" value="Unassembled WGS sequence"/>
</dbReference>
<evidence type="ECO:0000313" key="3">
    <source>
        <dbReference type="Proteomes" id="UP000301309"/>
    </source>
</evidence>
<dbReference type="InterPro" id="IPR023213">
    <property type="entry name" value="CAT-like_dom_sf"/>
</dbReference>
<proteinExistence type="predicted"/>
<name>A0A4D4L1T8_STRVO</name>
<dbReference type="Gene3D" id="3.30.559.30">
    <property type="entry name" value="Nonribosomal peptide synthetase, condensation domain"/>
    <property type="match status" value="1"/>
</dbReference>
<dbReference type="EMBL" id="BJHW01000001">
    <property type="protein sequence ID" value="GDY52009.1"/>
    <property type="molecule type" value="Genomic_DNA"/>
</dbReference>
<dbReference type="InterPro" id="IPR001242">
    <property type="entry name" value="Condensation_dom"/>
</dbReference>
<dbReference type="SUPFAM" id="SSF52777">
    <property type="entry name" value="CoA-dependent acyltransferases"/>
    <property type="match status" value="2"/>
</dbReference>
<dbReference type="AlphaFoldDB" id="A0A4D4L1T8"/>
<dbReference type="GO" id="GO:0044550">
    <property type="term" value="P:secondary metabolite biosynthetic process"/>
    <property type="evidence" value="ECO:0007669"/>
    <property type="project" value="TreeGrafter"/>
</dbReference>
<dbReference type="PANTHER" id="PTHR45527:SF1">
    <property type="entry name" value="FATTY ACID SYNTHASE"/>
    <property type="match status" value="1"/>
</dbReference>
<dbReference type="OrthoDB" id="2472181at2"/>
<dbReference type="PANTHER" id="PTHR45527">
    <property type="entry name" value="NONRIBOSOMAL PEPTIDE SYNTHETASE"/>
    <property type="match status" value="1"/>
</dbReference>
<organism evidence="2 3">
    <name type="scientific">Streptomyces violaceusniger</name>
    <dbReference type="NCBI Taxonomy" id="68280"/>
    <lineage>
        <taxon>Bacteria</taxon>
        <taxon>Bacillati</taxon>
        <taxon>Actinomycetota</taxon>
        <taxon>Actinomycetes</taxon>
        <taxon>Kitasatosporales</taxon>
        <taxon>Streptomycetaceae</taxon>
        <taxon>Streptomyces</taxon>
        <taxon>Streptomyces violaceusniger group</taxon>
    </lineage>
</organism>
<dbReference type="GO" id="GO:0031177">
    <property type="term" value="F:phosphopantetheine binding"/>
    <property type="evidence" value="ECO:0007669"/>
    <property type="project" value="TreeGrafter"/>
</dbReference>
<evidence type="ECO:0000313" key="2">
    <source>
        <dbReference type="EMBL" id="GDY52009.1"/>
    </source>
</evidence>
<dbReference type="Gene3D" id="3.30.559.10">
    <property type="entry name" value="Chloramphenicol acetyltransferase-like domain"/>
    <property type="match status" value="1"/>
</dbReference>
<dbReference type="Pfam" id="PF00668">
    <property type="entry name" value="Condensation"/>
    <property type="match status" value="1"/>
</dbReference>
<keyword evidence="3" id="KW-1185">Reference proteome</keyword>
<dbReference type="GO" id="GO:0005829">
    <property type="term" value="C:cytosol"/>
    <property type="evidence" value="ECO:0007669"/>
    <property type="project" value="TreeGrafter"/>
</dbReference>
<dbReference type="GO" id="GO:0043041">
    <property type="term" value="P:amino acid activation for nonribosomal peptide biosynthetic process"/>
    <property type="evidence" value="ECO:0007669"/>
    <property type="project" value="TreeGrafter"/>
</dbReference>
<reference evidence="2 3" key="1">
    <citation type="journal article" date="2020" name="Int. J. Syst. Evol. Microbiol.">
        <title>Reclassification of Streptomyces castelarensis and Streptomyces sporoclivatus as later heterotypic synonyms of Streptomyces antimycoticus.</title>
        <authorList>
            <person name="Komaki H."/>
            <person name="Tamura T."/>
        </authorList>
    </citation>
    <scope>NUCLEOTIDE SEQUENCE [LARGE SCALE GENOMIC DNA]</scope>
    <source>
        <strain evidence="2 3">NBRC 13459</strain>
    </source>
</reference>
<protein>
    <recommendedName>
        <fullName evidence="1">Condensation domain-containing protein</fullName>
    </recommendedName>
</protein>
<evidence type="ECO:0000259" key="1">
    <source>
        <dbReference type="Pfam" id="PF00668"/>
    </source>
</evidence>
<dbReference type="CDD" id="cd19540">
    <property type="entry name" value="LCL_NRPS-like"/>
    <property type="match status" value="1"/>
</dbReference>